<dbReference type="PROSITE" id="PS51257">
    <property type="entry name" value="PROKAR_LIPOPROTEIN"/>
    <property type="match status" value="1"/>
</dbReference>
<feature type="compositionally biased region" description="Low complexity" evidence="1">
    <location>
        <begin position="31"/>
        <end position="54"/>
    </location>
</feature>
<name>A0A849C9Y6_9NOCA</name>
<evidence type="ECO:0000313" key="4">
    <source>
        <dbReference type="Proteomes" id="UP000586827"/>
    </source>
</evidence>
<feature type="signal peptide" evidence="2">
    <location>
        <begin position="1"/>
        <end position="20"/>
    </location>
</feature>
<keyword evidence="4" id="KW-1185">Reference proteome</keyword>
<evidence type="ECO:0000256" key="1">
    <source>
        <dbReference type="SAM" id="MobiDB-lite"/>
    </source>
</evidence>
<dbReference type="Proteomes" id="UP000586827">
    <property type="component" value="Unassembled WGS sequence"/>
</dbReference>
<keyword evidence="2" id="KW-0732">Signal</keyword>
<dbReference type="RefSeq" id="WP_067523393.1">
    <property type="nucleotide sequence ID" value="NZ_JABELX010000009.1"/>
</dbReference>
<dbReference type="AlphaFoldDB" id="A0A849C9Y6"/>
<evidence type="ECO:0000256" key="2">
    <source>
        <dbReference type="SAM" id="SignalP"/>
    </source>
</evidence>
<comment type="caution">
    <text evidence="3">The sequence shown here is derived from an EMBL/GenBank/DDBJ whole genome shotgun (WGS) entry which is preliminary data.</text>
</comment>
<proteinExistence type="predicted"/>
<feature type="compositionally biased region" description="Polar residues" evidence="1">
    <location>
        <begin position="55"/>
        <end position="75"/>
    </location>
</feature>
<accession>A0A849C9Y6</accession>
<feature type="chain" id="PRO_5038483200" evidence="2">
    <location>
        <begin position="21"/>
        <end position="181"/>
    </location>
</feature>
<evidence type="ECO:0000313" key="3">
    <source>
        <dbReference type="EMBL" id="NNH73105.1"/>
    </source>
</evidence>
<sequence>MSIGKATGAALSVIAALTLAACNDSVVTGDVTSTTTSSVSASATTSISTATTESELPSPTSAPETGDSGTDSEPSPETTQAAPAAEAQYCGEAANGLAIHASSGRPGNICVIAEPVINTYLAAHDKEKTGHTRGWSTLTVTIREIDWHCGEQRTPIDGGGYIPFLQCTRDQLADEWIRLGS</sequence>
<feature type="region of interest" description="Disordered" evidence="1">
    <location>
        <begin position="31"/>
        <end position="84"/>
    </location>
</feature>
<gene>
    <name evidence="3" type="ORF">HLB23_25130</name>
</gene>
<organism evidence="3 4">
    <name type="scientific">Nocardia uniformis</name>
    <dbReference type="NCBI Taxonomy" id="53432"/>
    <lineage>
        <taxon>Bacteria</taxon>
        <taxon>Bacillati</taxon>
        <taxon>Actinomycetota</taxon>
        <taxon>Actinomycetes</taxon>
        <taxon>Mycobacteriales</taxon>
        <taxon>Nocardiaceae</taxon>
        <taxon>Nocardia</taxon>
    </lineage>
</organism>
<reference evidence="3 4" key="1">
    <citation type="submission" date="2020-05" db="EMBL/GenBank/DDBJ databases">
        <title>MicrobeNet Type strains.</title>
        <authorList>
            <person name="Nicholson A.C."/>
        </authorList>
    </citation>
    <scope>NUCLEOTIDE SEQUENCE [LARGE SCALE GENOMIC DNA]</scope>
    <source>
        <strain evidence="3 4">JCM 3224</strain>
    </source>
</reference>
<protein>
    <submittedName>
        <fullName evidence="3">Uncharacterized protein</fullName>
    </submittedName>
</protein>
<dbReference type="EMBL" id="JABELX010000009">
    <property type="protein sequence ID" value="NNH73105.1"/>
    <property type="molecule type" value="Genomic_DNA"/>
</dbReference>